<keyword evidence="3" id="KW-1185">Reference proteome</keyword>
<protein>
    <submittedName>
        <fullName evidence="2">Uncharacterized protein</fullName>
    </submittedName>
</protein>
<feature type="transmembrane region" description="Helical" evidence="1">
    <location>
        <begin position="237"/>
        <end position="257"/>
    </location>
</feature>
<feature type="transmembrane region" description="Helical" evidence="1">
    <location>
        <begin position="117"/>
        <end position="141"/>
    </location>
</feature>
<feature type="transmembrane region" description="Helical" evidence="1">
    <location>
        <begin position="42"/>
        <end position="64"/>
    </location>
</feature>
<dbReference type="PROSITE" id="PS51257">
    <property type="entry name" value="PROKAR_LIPOPROTEIN"/>
    <property type="match status" value="1"/>
</dbReference>
<keyword evidence="1" id="KW-0472">Membrane</keyword>
<evidence type="ECO:0000313" key="3">
    <source>
        <dbReference type="Proteomes" id="UP000799291"/>
    </source>
</evidence>
<organism evidence="2 3">
    <name type="scientific">Lentithecium fluviatile CBS 122367</name>
    <dbReference type="NCBI Taxonomy" id="1168545"/>
    <lineage>
        <taxon>Eukaryota</taxon>
        <taxon>Fungi</taxon>
        <taxon>Dikarya</taxon>
        <taxon>Ascomycota</taxon>
        <taxon>Pezizomycotina</taxon>
        <taxon>Dothideomycetes</taxon>
        <taxon>Pleosporomycetidae</taxon>
        <taxon>Pleosporales</taxon>
        <taxon>Massarineae</taxon>
        <taxon>Lentitheciaceae</taxon>
        <taxon>Lentithecium</taxon>
    </lineage>
</organism>
<sequence>MAPKRGGGGGGSSSGSSSGVSVSCPYPFTDSVYSYDDYSWTLVAYFVLDCLFFVFTLIVLFSLCCVRKRHGNAKRLVGPIFLLSLLCALTGYGLKIIGTMLRECKTTDYYTYYDWSIAFGIFFYLANFLLLVVFVWGVNILLRERIGSGRGVYKAICLVILGVIGALTCGYIGLHSYNQWTVTPDGQDANVYGKGDDETKLAMAYYSLYMISVVASGVLSIVTIVSMRSKRMAIGSILGWVIALTFCMFFWTLLMVVEWSAVQEGATLNLTYTTYVALDYVISFFQLFSYIAILFLAKSSAWDLASPADTNSVVYPTTVYPPQPQPQPGYGQVPPPQQQYAYNGQPGQQYYYQAQPVYNGAPAPVNGNGQMVQVK</sequence>
<gene>
    <name evidence="2" type="ORF">K458DRAFT_167431</name>
</gene>
<evidence type="ECO:0000256" key="1">
    <source>
        <dbReference type="SAM" id="Phobius"/>
    </source>
</evidence>
<proteinExistence type="predicted"/>
<feature type="transmembrane region" description="Helical" evidence="1">
    <location>
        <begin position="153"/>
        <end position="174"/>
    </location>
</feature>
<name>A0A6G1JBV8_9PLEO</name>
<feature type="transmembrane region" description="Helical" evidence="1">
    <location>
        <begin position="277"/>
        <end position="297"/>
    </location>
</feature>
<evidence type="ECO:0000313" key="2">
    <source>
        <dbReference type="EMBL" id="KAF2687623.1"/>
    </source>
</evidence>
<dbReference type="AlphaFoldDB" id="A0A6G1JBV8"/>
<feature type="transmembrane region" description="Helical" evidence="1">
    <location>
        <begin position="203"/>
        <end position="225"/>
    </location>
</feature>
<keyword evidence="1" id="KW-0812">Transmembrane</keyword>
<dbReference type="OrthoDB" id="3783050at2759"/>
<accession>A0A6G1JBV8</accession>
<reference evidence="2" key="1">
    <citation type="journal article" date="2020" name="Stud. Mycol.">
        <title>101 Dothideomycetes genomes: a test case for predicting lifestyles and emergence of pathogens.</title>
        <authorList>
            <person name="Haridas S."/>
            <person name="Albert R."/>
            <person name="Binder M."/>
            <person name="Bloem J."/>
            <person name="Labutti K."/>
            <person name="Salamov A."/>
            <person name="Andreopoulos B."/>
            <person name="Baker S."/>
            <person name="Barry K."/>
            <person name="Bills G."/>
            <person name="Bluhm B."/>
            <person name="Cannon C."/>
            <person name="Castanera R."/>
            <person name="Culley D."/>
            <person name="Daum C."/>
            <person name="Ezra D."/>
            <person name="Gonzalez J."/>
            <person name="Henrissat B."/>
            <person name="Kuo A."/>
            <person name="Liang C."/>
            <person name="Lipzen A."/>
            <person name="Lutzoni F."/>
            <person name="Magnuson J."/>
            <person name="Mondo S."/>
            <person name="Nolan M."/>
            <person name="Ohm R."/>
            <person name="Pangilinan J."/>
            <person name="Park H.-J."/>
            <person name="Ramirez L."/>
            <person name="Alfaro M."/>
            <person name="Sun H."/>
            <person name="Tritt A."/>
            <person name="Yoshinaga Y."/>
            <person name="Zwiers L.-H."/>
            <person name="Turgeon B."/>
            <person name="Goodwin S."/>
            <person name="Spatafora J."/>
            <person name="Crous P."/>
            <person name="Grigoriev I."/>
        </authorList>
    </citation>
    <scope>NUCLEOTIDE SEQUENCE</scope>
    <source>
        <strain evidence="2">CBS 122367</strain>
    </source>
</reference>
<keyword evidence="1" id="KW-1133">Transmembrane helix</keyword>
<dbReference type="Proteomes" id="UP000799291">
    <property type="component" value="Unassembled WGS sequence"/>
</dbReference>
<dbReference type="Gene3D" id="1.20.140.150">
    <property type="match status" value="1"/>
</dbReference>
<feature type="transmembrane region" description="Helical" evidence="1">
    <location>
        <begin position="76"/>
        <end position="97"/>
    </location>
</feature>
<dbReference type="EMBL" id="MU005574">
    <property type="protein sequence ID" value="KAF2687623.1"/>
    <property type="molecule type" value="Genomic_DNA"/>
</dbReference>